<evidence type="ECO:0000313" key="3">
    <source>
        <dbReference type="Proteomes" id="UP001500956"/>
    </source>
</evidence>
<comment type="caution">
    <text evidence="2">The sequence shown here is derived from an EMBL/GenBank/DDBJ whole genome shotgun (WGS) entry which is preliminary data.</text>
</comment>
<organism evidence="2 3">
    <name type="scientific">Isoptericola chiayiensis</name>
    <dbReference type="NCBI Taxonomy" id="579446"/>
    <lineage>
        <taxon>Bacteria</taxon>
        <taxon>Bacillati</taxon>
        <taxon>Actinomycetota</taxon>
        <taxon>Actinomycetes</taxon>
        <taxon>Micrococcales</taxon>
        <taxon>Promicromonosporaceae</taxon>
        <taxon>Isoptericola</taxon>
    </lineage>
</organism>
<feature type="domain" description="N-acetyltransferase" evidence="1">
    <location>
        <begin position="19"/>
        <end position="175"/>
    </location>
</feature>
<sequence>MEPFVLRSPEVTLSVPTAADVDRVAEVCTDPDIARWTTVPSPYTRADAEGFITQFVVQGWQQERDFTWAVRAPGTVDGPVLGMMGVSIRAGEPGSPLSGEIGYWTAPDARGRGLTTAAGRLVVDWALDPDGLGLQRLQWLAFVGNWPSRRVAWKLGFRFEGTMRRHGLQRGRLLDDWIGAVLPDDVREPVEPWPAEAPAV</sequence>
<dbReference type="InterPro" id="IPR000182">
    <property type="entry name" value="GNAT_dom"/>
</dbReference>
<dbReference type="InterPro" id="IPR051908">
    <property type="entry name" value="Ribosomal_N-acetyltransferase"/>
</dbReference>
<dbReference type="SUPFAM" id="SSF55729">
    <property type="entry name" value="Acyl-CoA N-acyltransferases (Nat)"/>
    <property type="match status" value="1"/>
</dbReference>
<dbReference type="Gene3D" id="3.40.630.30">
    <property type="match status" value="1"/>
</dbReference>
<dbReference type="RefSeq" id="WP_172149311.1">
    <property type="nucleotide sequence ID" value="NZ_BAABID010000008.1"/>
</dbReference>
<name>A0ABP8YEM9_9MICO</name>
<evidence type="ECO:0000259" key="1">
    <source>
        <dbReference type="PROSITE" id="PS51186"/>
    </source>
</evidence>
<dbReference type="PANTHER" id="PTHR43441:SF10">
    <property type="entry name" value="ACETYLTRANSFERASE"/>
    <property type="match status" value="1"/>
</dbReference>
<protein>
    <submittedName>
        <fullName evidence="2">GNAT family N-acetyltransferase</fullName>
    </submittedName>
</protein>
<accession>A0ABP8YEM9</accession>
<dbReference type="PROSITE" id="PS51186">
    <property type="entry name" value="GNAT"/>
    <property type="match status" value="1"/>
</dbReference>
<dbReference type="EMBL" id="BAABID010000008">
    <property type="protein sequence ID" value="GAA4726131.1"/>
    <property type="molecule type" value="Genomic_DNA"/>
</dbReference>
<keyword evidence="3" id="KW-1185">Reference proteome</keyword>
<dbReference type="Pfam" id="PF13302">
    <property type="entry name" value="Acetyltransf_3"/>
    <property type="match status" value="1"/>
</dbReference>
<evidence type="ECO:0000313" key="2">
    <source>
        <dbReference type="EMBL" id="GAA4726131.1"/>
    </source>
</evidence>
<proteinExistence type="predicted"/>
<dbReference type="InterPro" id="IPR016181">
    <property type="entry name" value="Acyl_CoA_acyltransferase"/>
</dbReference>
<gene>
    <name evidence="2" type="ORF">GCM10023216_15780</name>
</gene>
<dbReference type="PANTHER" id="PTHR43441">
    <property type="entry name" value="RIBOSOMAL-PROTEIN-SERINE ACETYLTRANSFERASE"/>
    <property type="match status" value="1"/>
</dbReference>
<dbReference type="Proteomes" id="UP001500956">
    <property type="component" value="Unassembled WGS sequence"/>
</dbReference>
<reference evidence="3" key="1">
    <citation type="journal article" date="2019" name="Int. J. Syst. Evol. Microbiol.">
        <title>The Global Catalogue of Microorganisms (GCM) 10K type strain sequencing project: providing services to taxonomists for standard genome sequencing and annotation.</title>
        <authorList>
            <consortium name="The Broad Institute Genomics Platform"/>
            <consortium name="The Broad Institute Genome Sequencing Center for Infectious Disease"/>
            <person name="Wu L."/>
            <person name="Ma J."/>
        </authorList>
    </citation>
    <scope>NUCLEOTIDE SEQUENCE [LARGE SCALE GENOMIC DNA]</scope>
    <source>
        <strain evidence="3">JCM 18063</strain>
    </source>
</reference>